<evidence type="ECO:0000313" key="2">
    <source>
        <dbReference type="EMBL" id="MBX52861.1"/>
    </source>
</evidence>
<keyword evidence="1" id="KW-0472">Membrane</keyword>
<keyword evidence="1" id="KW-0812">Transmembrane</keyword>
<protein>
    <submittedName>
        <fullName evidence="2">Uncharacterized protein</fullName>
    </submittedName>
</protein>
<accession>A0A2P2PDY3</accession>
<evidence type="ECO:0000256" key="1">
    <source>
        <dbReference type="SAM" id="Phobius"/>
    </source>
</evidence>
<feature type="transmembrane region" description="Helical" evidence="1">
    <location>
        <begin position="12"/>
        <end position="28"/>
    </location>
</feature>
<keyword evidence="1" id="KW-1133">Transmembrane helix</keyword>
<proteinExistence type="predicted"/>
<name>A0A2P2PDY3_RHIMU</name>
<sequence>MISSNSFPKIKWYFIIIYPIFSPLELYYRPKHG</sequence>
<dbReference type="EMBL" id="GGEC01072377">
    <property type="protein sequence ID" value="MBX52861.1"/>
    <property type="molecule type" value="Transcribed_RNA"/>
</dbReference>
<organism evidence="2">
    <name type="scientific">Rhizophora mucronata</name>
    <name type="common">Asiatic mangrove</name>
    <dbReference type="NCBI Taxonomy" id="61149"/>
    <lineage>
        <taxon>Eukaryota</taxon>
        <taxon>Viridiplantae</taxon>
        <taxon>Streptophyta</taxon>
        <taxon>Embryophyta</taxon>
        <taxon>Tracheophyta</taxon>
        <taxon>Spermatophyta</taxon>
        <taxon>Magnoliopsida</taxon>
        <taxon>eudicotyledons</taxon>
        <taxon>Gunneridae</taxon>
        <taxon>Pentapetalae</taxon>
        <taxon>rosids</taxon>
        <taxon>fabids</taxon>
        <taxon>Malpighiales</taxon>
        <taxon>Rhizophoraceae</taxon>
        <taxon>Rhizophora</taxon>
    </lineage>
</organism>
<reference evidence="2" key="1">
    <citation type="submission" date="2018-02" db="EMBL/GenBank/DDBJ databases">
        <title>Rhizophora mucronata_Transcriptome.</title>
        <authorList>
            <person name="Meera S.P."/>
            <person name="Sreeshan A."/>
            <person name="Augustine A."/>
        </authorList>
    </citation>
    <scope>NUCLEOTIDE SEQUENCE</scope>
    <source>
        <tissue evidence="2">Leaf</tissue>
    </source>
</reference>
<dbReference type="AlphaFoldDB" id="A0A2P2PDY3"/>